<feature type="compositionally biased region" description="Basic and acidic residues" evidence="1">
    <location>
        <begin position="44"/>
        <end position="54"/>
    </location>
</feature>
<name>A0A067JS93_JATCU</name>
<evidence type="ECO:0000256" key="1">
    <source>
        <dbReference type="SAM" id="MobiDB-lite"/>
    </source>
</evidence>
<proteinExistence type="predicted"/>
<gene>
    <name evidence="2" type="ORF">JCGZ_01990</name>
</gene>
<keyword evidence="3" id="KW-1185">Reference proteome</keyword>
<dbReference type="EMBL" id="KK915373">
    <property type="protein sequence ID" value="KDP22875.1"/>
    <property type="molecule type" value="Genomic_DNA"/>
</dbReference>
<organism evidence="2 3">
    <name type="scientific">Jatropha curcas</name>
    <name type="common">Barbados nut</name>
    <dbReference type="NCBI Taxonomy" id="180498"/>
    <lineage>
        <taxon>Eukaryota</taxon>
        <taxon>Viridiplantae</taxon>
        <taxon>Streptophyta</taxon>
        <taxon>Embryophyta</taxon>
        <taxon>Tracheophyta</taxon>
        <taxon>Spermatophyta</taxon>
        <taxon>Magnoliopsida</taxon>
        <taxon>eudicotyledons</taxon>
        <taxon>Gunneridae</taxon>
        <taxon>Pentapetalae</taxon>
        <taxon>rosids</taxon>
        <taxon>fabids</taxon>
        <taxon>Malpighiales</taxon>
        <taxon>Euphorbiaceae</taxon>
        <taxon>Crotonoideae</taxon>
        <taxon>Jatropheae</taxon>
        <taxon>Jatropha</taxon>
    </lineage>
</organism>
<feature type="compositionally biased region" description="Basic and acidic residues" evidence="1">
    <location>
        <begin position="20"/>
        <end position="33"/>
    </location>
</feature>
<accession>A0A067JS93</accession>
<protein>
    <submittedName>
        <fullName evidence="2">Uncharacterized protein</fullName>
    </submittedName>
</protein>
<reference evidence="2 3" key="1">
    <citation type="journal article" date="2014" name="PLoS ONE">
        <title>Global Analysis of Gene Expression Profiles in Physic Nut (Jatropha curcas L.) Seedlings Exposed to Salt Stress.</title>
        <authorList>
            <person name="Zhang L."/>
            <person name="Zhang C."/>
            <person name="Wu P."/>
            <person name="Chen Y."/>
            <person name="Li M."/>
            <person name="Jiang H."/>
            <person name="Wu G."/>
        </authorList>
    </citation>
    <scope>NUCLEOTIDE SEQUENCE [LARGE SCALE GENOMIC DNA]</scope>
    <source>
        <strain evidence="3">cv. GZQX0401</strain>
        <tissue evidence="2">Young leaves</tissue>
    </source>
</reference>
<sequence>MYLDIKIFADVIEILAVEPSRLEREEEEKGEKKAPKKAGVKGPRVTEEEGKKEEQEEGQVAQEEKKEGKNKGNASAEEEEEPMDQVLKAIRACIEESFEEAEAPCGVTIFVSDESAYNELSLLFNEMNFNFAYLFDIFPDGSIH</sequence>
<feature type="region of interest" description="Disordered" evidence="1">
    <location>
        <begin position="18"/>
        <end position="83"/>
    </location>
</feature>
<dbReference type="AlphaFoldDB" id="A0A067JS93"/>
<evidence type="ECO:0000313" key="3">
    <source>
        <dbReference type="Proteomes" id="UP000027138"/>
    </source>
</evidence>
<dbReference type="Proteomes" id="UP000027138">
    <property type="component" value="Unassembled WGS sequence"/>
</dbReference>
<evidence type="ECO:0000313" key="2">
    <source>
        <dbReference type="EMBL" id="KDP22875.1"/>
    </source>
</evidence>